<dbReference type="Pfam" id="PF00116">
    <property type="entry name" value="COX2"/>
    <property type="match status" value="1"/>
</dbReference>
<sequence>MSKNETPRDPNEVLEEYEETLDSVLAEVESPDESTADDNLSLGLPGLSLGRRDFMKAGVAAGAMGSVAGCSALTGGGDGSAGSQSTPSGSGASHTVEPGEHDEYYGFWSGGHSGELRVIGIPSMRELTRIPVFNTDCASGYGFTDGTQEMLEEGGGYSWGDNHHPNLSETDGDYDGEYLYVNDKANGRIARVNLTYFETDAITDVPNMQAIHGCCVLSPDTKYVLGNGEFRVPLPNDGTDAKNPDNYTSLFVAVDPESMETQWQVKVDGNLDIVDTGKEGRWAISSAYNSEEATDIQGMTKDDRDNVKAFDIPAIEQAVENGNYEEVNGIPVVDGTQGSSLNQGDRPIVKYIPTPKSPHCVEVGPNGDYAFVAGKLSPTVTMIDLNALADSSDPEDVVAGRPRVGLGPLHTTFDGNGHAYTSLFIDSQAVKWDIEAAVEAEEGSEDPIIEKQDVHYNPGHIQALEAMTTDPDGEWLVSLNKLSKDRFLPVGPIMPDNDQLIHIGQGEEEMELVADHPAYPEPHDCVFAHKDKIDAKKVYDKDDYEETYITEEDSGVERTGENSVHVKMTTKRSEFGLPDFTVQEGDEVKLSTTNIEGVQDIIHGVAIPEHDINYAVAPQDTREVTFTADDPGVYWIYCTYFCSALHLEMRSRMIVEPAEG</sequence>
<feature type="region of interest" description="Disordered" evidence="20">
    <location>
        <begin position="75"/>
        <end position="98"/>
    </location>
</feature>
<evidence type="ECO:0000256" key="1">
    <source>
        <dbReference type="ARBA" id="ARBA00001913"/>
    </source>
</evidence>
<evidence type="ECO:0000256" key="14">
    <source>
        <dbReference type="ARBA" id="ARBA00022837"/>
    </source>
</evidence>
<comment type="similarity">
    <text evidence="6">In the C-terminal section; belongs to the cytochrome c oxidase subunit 2 family.</text>
</comment>
<feature type="compositionally biased region" description="Polar residues" evidence="20">
    <location>
        <begin position="81"/>
        <end position="93"/>
    </location>
</feature>
<dbReference type="GO" id="GO:0042597">
    <property type="term" value="C:periplasmic space"/>
    <property type="evidence" value="ECO:0007669"/>
    <property type="project" value="UniProtKB-SubCell"/>
</dbReference>
<dbReference type="EMBL" id="RZIG01000002">
    <property type="protein sequence ID" value="RYJ09081.1"/>
    <property type="molecule type" value="Genomic_DNA"/>
</dbReference>
<dbReference type="InterPro" id="IPR041142">
    <property type="entry name" value="NOS_propeller_2"/>
</dbReference>
<keyword evidence="13" id="KW-0574">Periplasm</keyword>
<evidence type="ECO:0000256" key="19">
    <source>
        <dbReference type="ARBA" id="ARBA00049555"/>
    </source>
</evidence>
<name>A0A482T0T0_HALHI</name>
<evidence type="ECO:0000259" key="21">
    <source>
        <dbReference type="PROSITE" id="PS50857"/>
    </source>
</evidence>
<evidence type="ECO:0000256" key="20">
    <source>
        <dbReference type="SAM" id="MobiDB-lite"/>
    </source>
</evidence>
<dbReference type="SUPFAM" id="SSF49503">
    <property type="entry name" value="Cupredoxins"/>
    <property type="match status" value="1"/>
</dbReference>
<dbReference type="InterPro" id="IPR015943">
    <property type="entry name" value="WD40/YVTN_repeat-like_dom_sf"/>
</dbReference>
<dbReference type="PANTHER" id="PTHR42838:SF2">
    <property type="entry name" value="NITROUS-OXIDE REDUCTASE"/>
    <property type="match status" value="1"/>
</dbReference>
<dbReference type="PROSITE" id="PS51318">
    <property type="entry name" value="TAT"/>
    <property type="match status" value="1"/>
</dbReference>
<dbReference type="NCBIfam" id="TIGR04244">
    <property type="entry name" value="nitrous_NosZ_RR"/>
    <property type="match status" value="1"/>
</dbReference>
<evidence type="ECO:0000256" key="17">
    <source>
        <dbReference type="ARBA" id="ARBA00031077"/>
    </source>
</evidence>
<dbReference type="CDD" id="cd04223">
    <property type="entry name" value="N2OR_C"/>
    <property type="match status" value="1"/>
</dbReference>
<dbReference type="SUPFAM" id="SSF50974">
    <property type="entry name" value="Nitrous oxide reductase, N-terminal domain"/>
    <property type="match status" value="1"/>
</dbReference>
<evidence type="ECO:0000256" key="18">
    <source>
        <dbReference type="ARBA" id="ARBA00032847"/>
    </source>
</evidence>
<dbReference type="GO" id="GO:0016020">
    <property type="term" value="C:membrane"/>
    <property type="evidence" value="ECO:0007669"/>
    <property type="project" value="InterPro"/>
</dbReference>
<dbReference type="InterPro" id="IPR023644">
    <property type="entry name" value="NO_Rdtase"/>
</dbReference>
<dbReference type="Pfam" id="PF18764">
    <property type="entry name" value="nos_propeller"/>
    <property type="match status" value="1"/>
</dbReference>
<evidence type="ECO:0000256" key="16">
    <source>
        <dbReference type="ARBA" id="ARBA00023008"/>
    </source>
</evidence>
<comment type="caution">
    <text evidence="22">The sequence shown here is derived from an EMBL/GenBank/DDBJ whole genome shotgun (WGS) entry which is preliminary data.</text>
</comment>
<dbReference type="PROSITE" id="PS50857">
    <property type="entry name" value="COX2_CUA"/>
    <property type="match status" value="1"/>
</dbReference>
<proteinExistence type="inferred from homology"/>
<evidence type="ECO:0000256" key="3">
    <source>
        <dbReference type="ARBA" id="ARBA00003034"/>
    </source>
</evidence>
<evidence type="ECO:0000256" key="10">
    <source>
        <dbReference type="ARBA" id="ARBA00016560"/>
    </source>
</evidence>
<dbReference type="Pfam" id="PF18793">
    <property type="entry name" value="nos_propeller_2"/>
    <property type="match status" value="1"/>
</dbReference>
<evidence type="ECO:0000313" key="22">
    <source>
        <dbReference type="EMBL" id="RYJ09081.1"/>
    </source>
</evidence>
<organism evidence="22 23">
    <name type="scientific">Haloarcula hispanica</name>
    <dbReference type="NCBI Taxonomy" id="51589"/>
    <lineage>
        <taxon>Archaea</taxon>
        <taxon>Methanobacteriati</taxon>
        <taxon>Methanobacteriota</taxon>
        <taxon>Stenosarchaea group</taxon>
        <taxon>Halobacteria</taxon>
        <taxon>Halobacteriales</taxon>
        <taxon>Haloarculaceae</taxon>
        <taxon>Haloarcula</taxon>
    </lineage>
</organism>
<evidence type="ECO:0000256" key="4">
    <source>
        <dbReference type="ARBA" id="ARBA00004418"/>
    </source>
</evidence>
<keyword evidence="14" id="KW-0106">Calcium</keyword>
<dbReference type="InterPro" id="IPR002429">
    <property type="entry name" value="CcO_II-like_C"/>
</dbReference>
<comment type="pathway">
    <text evidence="5">Nitrogen metabolism; nitrate reduction (denitrification); dinitrogen from nitrate: step 4/4.</text>
</comment>
<dbReference type="PANTHER" id="PTHR42838">
    <property type="entry name" value="CYTOCHROME C OXIDASE SUBUNIT II"/>
    <property type="match status" value="1"/>
</dbReference>
<dbReference type="InterPro" id="IPR008972">
    <property type="entry name" value="Cupredoxin"/>
</dbReference>
<evidence type="ECO:0000256" key="6">
    <source>
        <dbReference type="ARBA" id="ARBA00006790"/>
    </source>
</evidence>
<evidence type="ECO:0000256" key="11">
    <source>
        <dbReference type="ARBA" id="ARBA00022723"/>
    </source>
</evidence>
<keyword evidence="15 22" id="KW-0560">Oxidoreductase</keyword>
<dbReference type="UniPathway" id="UPA00652">
    <property type="reaction ID" value="UER00709"/>
</dbReference>
<dbReference type="InterPro" id="IPR041114">
    <property type="entry name" value="Nos_propeller"/>
</dbReference>
<evidence type="ECO:0000256" key="9">
    <source>
        <dbReference type="ARBA" id="ARBA00011896"/>
    </source>
</evidence>
<dbReference type="AlphaFoldDB" id="A0A482T0T0"/>
<keyword evidence="11" id="KW-0479">Metal-binding</keyword>
<dbReference type="InterPro" id="IPR051403">
    <property type="entry name" value="NosZ/Cyto_c_oxidase_sub2"/>
</dbReference>
<gene>
    <name evidence="22" type="ORF">ELS20_02800</name>
</gene>
<dbReference type="EC" id="1.7.2.4" evidence="9"/>
<dbReference type="Proteomes" id="UP000293535">
    <property type="component" value="Unassembled WGS sequence"/>
</dbReference>
<evidence type="ECO:0000256" key="5">
    <source>
        <dbReference type="ARBA" id="ARBA00004779"/>
    </source>
</evidence>
<feature type="domain" description="Cytochrome oxidase subunit II copper A binding" evidence="21">
    <location>
        <begin position="559"/>
        <end position="660"/>
    </location>
</feature>
<evidence type="ECO:0000256" key="15">
    <source>
        <dbReference type="ARBA" id="ARBA00023002"/>
    </source>
</evidence>
<comment type="subcellular location">
    <subcellularLocation>
        <location evidence="4">Periplasm</location>
    </subcellularLocation>
</comment>
<comment type="cofactor">
    <cofactor evidence="1">
        <name>Ca(2+)</name>
        <dbReference type="ChEBI" id="CHEBI:29108"/>
    </cofactor>
</comment>
<dbReference type="GeneID" id="99238183"/>
<dbReference type="GO" id="GO:0005507">
    <property type="term" value="F:copper ion binding"/>
    <property type="evidence" value="ECO:0007669"/>
    <property type="project" value="InterPro"/>
</dbReference>
<evidence type="ECO:0000256" key="2">
    <source>
        <dbReference type="ARBA" id="ARBA00001935"/>
    </source>
</evidence>
<comment type="catalytic activity">
    <reaction evidence="19">
        <text>N2 + 2 Fe(III)-[cytochrome c] + H2O = nitrous oxide + 2 Fe(II)-[cytochrome c] + 2 H(+)</text>
        <dbReference type="Rhea" id="RHEA:43108"/>
        <dbReference type="Rhea" id="RHEA-COMP:10350"/>
        <dbReference type="Rhea" id="RHEA-COMP:14399"/>
        <dbReference type="ChEBI" id="CHEBI:15377"/>
        <dbReference type="ChEBI" id="CHEBI:15378"/>
        <dbReference type="ChEBI" id="CHEBI:17045"/>
        <dbReference type="ChEBI" id="CHEBI:17997"/>
        <dbReference type="ChEBI" id="CHEBI:29033"/>
        <dbReference type="ChEBI" id="CHEBI:29034"/>
        <dbReference type="EC" id="1.7.2.4"/>
    </reaction>
</comment>
<dbReference type="GO" id="GO:0019333">
    <property type="term" value="P:denitrification pathway"/>
    <property type="evidence" value="ECO:0007669"/>
    <property type="project" value="UniProtKB-UniPathway"/>
</dbReference>
<dbReference type="InterPro" id="IPR006311">
    <property type="entry name" value="TAT_signal"/>
</dbReference>
<dbReference type="RefSeq" id="WP_129755008.1">
    <property type="nucleotide sequence ID" value="NZ_JAFKAA010000002.1"/>
</dbReference>
<protein>
    <recommendedName>
        <fullName evidence="10">Nitrous-oxide reductase</fullName>
        <ecNumber evidence="9">1.7.2.4</ecNumber>
    </recommendedName>
    <alternativeName>
        <fullName evidence="17">N(2)OR</fullName>
    </alternativeName>
    <alternativeName>
        <fullName evidence="18">N2O reductase</fullName>
    </alternativeName>
</protein>
<evidence type="ECO:0000313" key="23">
    <source>
        <dbReference type="Proteomes" id="UP000293535"/>
    </source>
</evidence>
<keyword evidence="12" id="KW-0732">Signal</keyword>
<evidence type="ECO:0000256" key="7">
    <source>
        <dbReference type="ARBA" id="ARBA00010372"/>
    </source>
</evidence>
<accession>A0A482T0T0</accession>
<dbReference type="InterPro" id="IPR034205">
    <property type="entry name" value="N2OR_C"/>
</dbReference>
<comment type="similarity">
    <text evidence="7">Belongs to the NosZ family.</text>
</comment>
<comment type="function">
    <text evidence="3">Nitrous-oxide reductase is part of a bacterial respiratory system which is activated under anaerobic conditions in the presence of nitrate or nitrous oxide.</text>
</comment>
<dbReference type="Gene3D" id="2.60.40.420">
    <property type="entry name" value="Cupredoxins - blue copper proteins"/>
    <property type="match status" value="1"/>
</dbReference>
<evidence type="ECO:0000256" key="13">
    <source>
        <dbReference type="ARBA" id="ARBA00022764"/>
    </source>
</evidence>
<dbReference type="GO" id="GO:0004129">
    <property type="term" value="F:cytochrome-c oxidase activity"/>
    <property type="evidence" value="ECO:0007669"/>
    <property type="project" value="InterPro"/>
</dbReference>
<comment type="cofactor">
    <cofactor evidence="2">
        <name>Cu cation</name>
        <dbReference type="ChEBI" id="CHEBI:23378"/>
    </cofactor>
</comment>
<evidence type="ECO:0000256" key="12">
    <source>
        <dbReference type="ARBA" id="ARBA00022729"/>
    </source>
</evidence>
<evidence type="ECO:0000256" key="8">
    <source>
        <dbReference type="ARBA" id="ARBA00011738"/>
    </source>
</evidence>
<keyword evidence="16" id="KW-0186">Copper</keyword>
<reference evidence="22 23" key="1">
    <citation type="submission" date="2018-12" db="EMBL/GenBank/DDBJ databases">
        <title>Draft genome sequence of Haloarcula hispinica strain 18.1, an halophilic archaeon isolated from Chott El Jerid of Southern Tunisia.</title>
        <authorList>
            <person name="Najjari A."/>
            <person name="Ben Dhia O."/>
            <person name="Ferjani R."/>
            <person name="Mahjoubi M."/>
            <person name="Sghaier H."/>
            <person name="Elshahed M."/>
            <person name="Ouzari H.I."/>
            <person name="Cherid A."/>
            <person name="Youssef N."/>
        </authorList>
    </citation>
    <scope>NUCLEOTIDE SEQUENCE [LARGE SCALE GENOMIC DNA]</scope>
    <source>
        <strain evidence="22 23">18.1</strain>
    </source>
</reference>
<dbReference type="GO" id="GO:0050304">
    <property type="term" value="F:nitrous-oxide reductase activity"/>
    <property type="evidence" value="ECO:0007669"/>
    <property type="project" value="UniProtKB-EC"/>
</dbReference>
<comment type="subunit">
    <text evidence="8">Homodimer.</text>
</comment>
<dbReference type="Gene3D" id="2.130.10.10">
    <property type="entry name" value="YVTN repeat-like/Quinoprotein amine dehydrogenase"/>
    <property type="match status" value="1"/>
</dbReference>
<dbReference type="GO" id="GO:0005509">
    <property type="term" value="F:calcium ion binding"/>
    <property type="evidence" value="ECO:0007669"/>
    <property type="project" value="InterPro"/>
</dbReference>
<dbReference type="InterPro" id="IPR011045">
    <property type="entry name" value="N2O_reductase_N"/>
</dbReference>